<dbReference type="EMBL" id="VSSQ01009422">
    <property type="protein sequence ID" value="MPM41577.1"/>
    <property type="molecule type" value="Genomic_DNA"/>
</dbReference>
<accession>A0A644ZLI8</accession>
<sequence>MPAQPFSTFIRLGYHHHGIPADKRRYIAGDQGFFRRDDRRISKCCVYVGTYDSGRGSNTFLAGCLGKLGQQVIGFLVAFVLDHPFQ</sequence>
<proteinExistence type="predicted"/>
<protein>
    <submittedName>
        <fullName evidence="1">Uncharacterized protein</fullName>
    </submittedName>
</protein>
<name>A0A644ZLI8_9ZZZZ</name>
<gene>
    <name evidence="1" type="ORF">SDC9_88232</name>
</gene>
<reference evidence="1" key="1">
    <citation type="submission" date="2019-08" db="EMBL/GenBank/DDBJ databases">
        <authorList>
            <person name="Kucharzyk K."/>
            <person name="Murdoch R.W."/>
            <person name="Higgins S."/>
            <person name="Loffler F."/>
        </authorList>
    </citation>
    <scope>NUCLEOTIDE SEQUENCE</scope>
</reference>
<dbReference type="AlphaFoldDB" id="A0A644ZLI8"/>
<comment type="caution">
    <text evidence="1">The sequence shown here is derived from an EMBL/GenBank/DDBJ whole genome shotgun (WGS) entry which is preliminary data.</text>
</comment>
<evidence type="ECO:0000313" key="1">
    <source>
        <dbReference type="EMBL" id="MPM41577.1"/>
    </source>
</evidence>
<organism evidence="1">
    <name type="scientific">bioreactor metagenome</name>
    <dbReference type="NCBI Taxonomy" id="1076179"/>
    <lineage>
        <taxon>unclassified sequences</taxon>
        <taxon>metagenomes</taxon>
        <taxon>ecological metagenomes</taxon>
    </lineage>
</organism>